<dbReference type="AlphaFoldDB" id="A0AAD8ZGN5"/>
<accession>A0AAD8ZGN5</accession>
<evidence type="ECO:0000256" key="4">
    <source>
        <dbReference type="ARBA" id="ARBA00023040"/>
    </source>
</evidence>
<dbReference type="PROSITE" id="PS50262">
    <property type="entry name" value="G_PROTEIN_RECEP_F1_2"/>
    <property type="match status" value="1"/>
</dbReference>
<keyword evidence="6" id="KW-0675">Receptor</keyword>
<evidence type="ECO:0000259" key="11">
    <source>
        <dbReference type="PROSITE" id="PS50262"/>
    </source>
</evidence>
<dbReference type="EMBL" id="JAROKS010000012">
    <property type="protein sequence ID" value="KAK1798129.1"/>
    <property type="molecule type" value="Genomic_DNA"/>
</dbReference>
<keyword evidence="5 10" id="KW-0472">Membrane</keyword>
<feature type="transmembrane region" description="Helical" evidence="10">
    <location>
        <begin position="20"/>
        <end position="43"/>
    </location>
</feature>
<dbReference type="GO" id="GO:0007200">
    <property type="term" value="P:phospholipase C-activating G protein-coupled receptor signaling pathway"/>
    <property type="evidence" value="ECO:0007669"/>
    <property type="project" value="TreeGrafter"/>
</dbReference>
<keyword evidence="13" id="KW-1185">Reference proteome</keyword>
<feature type="transmembrane region" description="Helical" evidence="10">
    <location>
        <begin position="206"/>
        <end position="230"/>
    </location>
</feature>
<protein>
    <recommendedName>
        <fullName evidence="11">G-protein coupled receptors family 1 profile domain-containing protein</fullName>
    </recommendedName>
</protein>
<dbReference type="GO" id="GO:0004930">
    <property type="term" value="F:G protein-coupled receptor activity"/>
    <property type="evidence" value="ECO:0007669"/>
    <property type="project" value="UniProtKB-KW"/>
</dbReference>
<feature type="transmembrane region" description="Helical" evidence="10">
    <location>
        <begin position="163"/>
        <end position="185"/>
    </location>
</feature>
<evidence type="ECO:0000313" key="13">
    <source>
        <dbReference type="Proteomes" id="UP001239994"/>
    </source>
</evidence>
<evidence type="ECO:0000313" key="12">
    <source>
        <dbReference type="EMBL" id="KAK1798129.1"/>
    </source>
</evidence>
<evidence type="ECO:0000256" key="3">
    <source>
        <dbReference type="ARBA" id="ARBA00022989"/>
    </source>
</evidence>
<evidence type="ECO:0000256" key="5">
    <source>
        <dbReference type="ARBA" id="ARBA00023136"/>
    </source>
</evidence>
<comment type="subcellular location">
    <subcellularLocation>
        <location evidence="1">Membrane</location>
        <topology evidence="1">Multi-pass membrane protein</topology>
    </subcellularLocation>
</comment>
<keyword evidence="7" id="KW-0325">Glycoprotein</keyword>
<keyword evidence="2 10" id="KW-0812">Transmembrane</keyword>
<feature type="region of interest" description="Disordered" evidence="9">
    <location>
        <begin position="299"/>
        <end position="329"/>
    </location>
</feature>
<dbReference type="Gene3D" id="1.20.1070.10">
    <property type="entry name" value="Rhodopsin 7-helix transmembrane proteins"/>
    <property type="match status" value="1"/>
</dbReference>
<evidence type="ECO:0000256" key="7">
    <source>
        <dbReference type="ARBA" id="ARBA00023180"/>
    </source>
</evidence>
<evidence type="ECO:0000256" key="10">
    <source>
        <dbReference type="SAM" id="Phobius"/>
    </source>
</evidence>
<dbReference type="Proteomes" id="UP001239994">
    <property type="component" value="Unassembled WGS sequence"/>
</dbReference>
<dbReference type="GO" id="GO:0005886">
    <property type="term" value="C:plasma membrane"/>
    <property type="evidence" value="ECO:0007669"/>
    <property type="project" value="TreeGrafter"/>
</dbReference>
<reference evidence="12" key="1">
    <citation type="submission" date="2023-03" db="EMBL/GenBank/DDBJ databases">
        <title>Electrophorus voltai genome.</title>
        <authorList>
            <person name="Bian C."/>
        </authorList>
    </citation>
    <scope>NUCLEOTIDE SEQUENCE</scope>
    <source>
        <strain evidence="12">CB-2022</strain>
        <tissue evidence="12">Muscle</tissue>
    </source>
</reference>
<organism evidence="12 13">
    <name type="scientific">Electrophorus voltai</name>
    <dbReference type="NCBI Taxonomy" id="2609070"/>
    <lineage>
        <taxon>Eukaryota</taxon>
        <taxon>Metazoa</taxon>
        <taxon>Chordata</taxon>
        <taxon>Craniata</taxon>
        <taxon>Vertebrata</taxon>
        <taxon>Euteleostomi</taxon>
        <taxon>Actinopterygii</taxon>
        <taxon>Neopterygii</taxon>
        <taxon>Teleostei</taxon>
        <taxon>Ostariophysi</taxon>
        <taxon>Gymnotiformes</taxon>
        <taxon>Gymnotoidei</taxon>
        <taxon>Gymnotidae</taxon>
        <taxon>Electrophorus</taxon>
    </lineage>
</organism>
<evidence type="ECO:0000256" key="2">
    <source>
        <dbReference type="ARBA" id="ARBA00022692"/>
    </source>
</evidence>
<evidence type="ECO:0000256" key="1">
    <source>
        <dbReference type="ARBA" id="ARBA00004141"/>
    </source>
</evidence>
<feature type="domain" description="G-protein coupled receptors family 1 profile" evidence="11">
    <location>
        <begin position="36"/>
        <end position="261"/>
    </location>
</feature>
<dbReference type="InterPro" id="IPR017452">
    <property type="entry name" value="GPCR_Rhodpsn_7TM"/>
</dbReference>
<dbReference type="GO" id="GO:0035025">
    <property type="term" value="P:positive regulation of Rho protein signal transduction"/>
    <property type="evidence" value="ECO:0007669"/>
    <property type="project" value="TreeGrafter"/>
</dbReference>
<name>A0AAD8ZGN5_9TELE</name>
<keyword evidence="3 10" id="KW-1133">Transmembrane helix</keyword>
<dbReference type="PANTHER" id="PTHR24232">
    <property type="entry name" value="G-PROTEIN COUPLED RECEPTOR"/>
    <property type="match status" value="1"/>
</dbReference>
<keyword evidence="8" id="KW-0807">Transducer</keyword>
<evidence type="ECO:0000256" key="6">
    <source>
        <dbReference type="ARBA" id="ARBA00023170"/>
    </source>
</evidence>
<feature type="transmembrane region" description="Helical" evidence="10">
    <location>
        <begin position="242"/>
        <end position="262"/>
    </location>
</feature>
<evidence type="ECO:0000256" key="9">
    <source>
        <dbReference type="SAM" id="MobiDB-lite"/>
    </source>
</evidence>
<dbReference type="SUPFAM" id="SSF81321">
    <property type="entry name" value="Family A G protein-coupled receptor-like"/>
    <property type="match status" value="1"/>
</dbReference>
<feature type="transmembrane region" description="Helical" evidence="10">
    <location>
        <begin position="135"/>
        <end position="157"/>
    </location>
</feature>
<keyword evidence="4" id="KW-0297">G-protein coupled receptor</keyword>
<sequence length="421" mass="46090">MNTTLPNSTTGLKDEWIFTVSPIFIILIHGINFLLGFPLNAYLIFHLFSRCKKLDSLPDLSQALVDILFVPMAPLHCLCSVTLDWCFTKPLGFLMTTTMSARTLFQCWVCVERYLAVIHPLAFLRYKPLRYRLGFATLVWAAVITIGITGFLTFPYLPYKVFTAMYLFILSVDVFCCMSILKNLRRPGPRDSWKEEGDIGAIKKKALLIVTINLLIFLVQNIPIAMTFVLQNHLSFNNFYTAMIISLAINILSGLLQPVSALRRAGKPRYSYICFCKVGDAGKKAGFAATDLAVGNGADDEGRTGGRVSHTPASAEKTPRSKRGVSVRTELSATRSVDVLPLKSACGSGSGEVGIFPTGAAENNSKKSRAGVCRGLDTSQARSPGARHSRRLSFRAPPSSLLKCFPMSSLSAGVDELVASP</sequence>
<gene>
    <name evidence="12" type="ORF">P4O66_000623</name>
</gene>
<evidence type="ECO:0000256" key="8">
    <source>
        <dbReference type="ARBA" id="ARBA00023224"/>
    </source>
</evidence>
<comment type="caution">
    <text evidence="12">The sequence shown here is derived from an EMBL/GenBank/DDBJ whole genome shotgun (WGS) entry which is preliminary data.</text>
</comment>
<dbReference type="PANTHER" id="PTHR24232:SF85">
    <property type="entry name" value="G-PROTEIN COUPLED RECEPTOR 4"/>
    <property type="match status" value="1"/>
</dbReference>
<proteinExistence type="predicted"/>